<accession>A0A8C4T9Y6</accession>
<dbReference type="PANTHER" id="PTHR20968:SF4">
    <property type="entry name" value="RELAXIN 3"/>
    <property type="match status" value="1"/>
</dbReference>
<evidence type="ECO:0000256" key="5">
    <source>
        <dbReference type="ARBA" id="ARBA00022702"/>
    </source>
</evidence>
<feature type="domain" description="Insulin-like" evidence="8">
    <location>
        <begin position="35"/>
        <end position="176"/>
    </location>
</feature>
<dbReference type="Ensembl" id="ENSECRT00000026884.1">
    <property type="protein sequence ID" value="ENSECRP00000026337.1"/>
    <property type="gene ID" value="ENSECRG00000017792.1"/>
</dbReference>
<name>A0A8C4T9Y6_ERPCA</name>
<comment type="similarity">
    <text evidence="2">Belongs to the insulin family.</text>
</comment>
<feature type="signal peptide" evidence="7">
    <location>
        <begin position="1"/>
        <end position="23"/>
    </location>
</feature>
<keyword evidence="6" id="KW-1015">Disulfide bond</keyword>
<keyword evidence="5" id="KW-0372">Hormone</keyword>
<dbReference type="AlphaFoldDB" id="A0A8C4T9Y6"/>
<reference evidence="9" key="3">
    <citation type="submission" date="2025-09" db="UniProtKB">
        <authorList>
            <consortium name="Ensembl"/>
        </authorList>
    </citation>
    <scope>IDENTIFICATION</scope>
</reference>
<dbReference type="OrthoDB" id="8784777at2759"/>
<evidence type="ECO:0000256" key="4">
    <source>
        <dbReference type="ARBA" id="ARBA00022525"/>
    </source>
</evidence>
<evidence type="ECO:0000259" key="8">
    <source>
        <dbReference type="SMART" id="SM00078"/>
    </source>
</evidence>
<feature type="chain" id="PRO_5034736299" evidence="7">
    <location>
        <begin position="24"/>
        <end position="176"/>
    </location>
</feature>
<sequence length="176" mass="18890">MLRFVALVIVCLGSMCVCPGVLGTGKSVRAGEYGVKLCGREFIRAVIFTCGGSRWKRLDVEAAAPVGPADSSLPSSQYGDSSKDADVLQAEWHQKMATALAQGLVKELSNPYDDYGDYEGVPNAFSTYLHQTANGLTARSGTTWRKSPLRKRDSTLGIGTICCKWGCTRAEISALC</sequence>
<dbReference type="InterPro" id="IPR036438">
    <property type="entry name" value="Insulin-like_sf"/>
</dbReference>
<gene>
    <name evidence="9" type="primary">LOC114655080</name>
</gene>
<dbReference type="InterPro" id="IPR051777">
    <property type="entry name" value="Insulin-like_neuro_ligands"/>
</dbReference>
<dbReference type="InterPro" id="IPR016179">
    <property type="entry name" value="Insulin-like"/>
</dbReference>
<evidence type="ECO:0000256" key="2">
    <source>
        <dbReference type="ARBA" id="ARBA00009034"/>
    </source>
</evidence>
<dbReference type="GO" id="GO:0005179">
    <property type="term" value="F:hormone activity"/>
    <property type="evidence" value="ECO:0007669"/>
    <property type="project" value="UniProtKB-KW"/>
</dbReference>
<evidence type="ECO:0000256" key="6">
    <source>
        <dbReference type="ARBA" id="ARBA00023157"/>
    </source>
</evidence>
<dbReference type="PANTHER" id="PTHR20968">
    <property type="entry name" value="ILGF DOMAIN-CONTAINING PROTEIN"/>
    <property type="match status" value="1"/>
</dbReference>
<dbReference type="SMART" id="SM00078">
    <property type="entry name" value="IlGF"/>
    <property type="match status" value="1"/>
</dbReference>
<evidence type="ECO:0000256" key="3">
    <source>
        <dbReference type="ARBA" id="ARBA00011207"/>
    </source>
</evidence>
<protein>
    <submittedName>
        <fullName evidence="9">Relaxin-3-like</fullName>
    </submittedName>
</protein>
<evidence type="ECO:0000256" key="1">
    <source>
        <dbReference type="ARBA" id="ARBA00004613"/>
    </source>
</evidence>
<dbReference type="CDD" id="cd04365">
    <property type="entry name" value="IlGF_relaxin_like"/>
    <property type="match status" value="1"/>
</dbReference>
<proteinExistence type="inferred from homology"/>
<dbReference type="Proteomes" id="UP000694620">
    <property type="component" value="Chromosome 7"/>
</dbReference>
<dbReference type="GeneTree" id="ENSGT00940000154396"/>
<dbReference type="PROSITE" id="PS00262">
    <property type="entry name" value="INSULIN"/>
    <property type="match status" value="1"/>
</dbReference>
<comment type="subunit">
    <text evidence="3">Heterodimer of a B chain and an A chain linked by two disulfide bonds.</text>
</comment>
<evidence type="ECO:0000313" key="9">
    <source>
        <dbReference type="Ensembl" id="ENSECRP00000026337.1"/>
    </source>
</evidence>
<keyword evidence="10" id="KW-1185">Reference proteome</keyword>
<dbReference type="SUPFAM" id="SSF56994">
    <property type="entry name" value="Insulin-like"/>
    <property type="match status" value="1"/>
</dbReference>
<dbReference type="GO" id="GO:0005576">
    <property type="term" value="C:extracellular region"/>
    <property type="evidence" value="ECO:0007669"/>
    <property type="project" value="UniProtKB-SubCell"/>
</dbReference>
<dbReference type="GeneID" id="114655080"/>
<reference evidence="9" key="1">
    <citation type="submission" date="2021-06" db="EMBL/GenBank/DDBJ databases">
        <authorList>
            <consortium name="Wellcome Sanger Institute Data Sharing"/>
        </authorList>
    </citation>
    <scope>NUCLEOTIDE SEQUENCE [LARGE SCALE GENOMIC DNA]</scope>
</reference>
<evidence type="ECO:0000313" key="10">
    <source>
        <dbReference type="Proteomes" id="UP000694620"/>
    </source>
</evidence>
<keyword evidence="4" id="KW-0964">Secreted</keyword>
<comment type="subcellular location">
    <subcellularLocation>
        <location evidence="1">Secreted</location>
    </subcellularLocation>
</comment>
<evidence type="ECO:0000256" key="7">
    <source>
        <dbReference type="SAM" id="SignalP"/>
    </source>
</evidence>
<dbReference type="GO" id="GO:0001664">
    <property type="term" value="F:G protein-coupled receptor binding"/>
    <property type="evidence" value="ECO:0007669"/>
    <property type="project" value="TreeGrafter"/>
</dbReference>
<dbReference type="InterPro" id="IPR022353">
    <property type="entry name" value="Insulin_CS"/>
</dbReference>
<organism evidence="9 10">
    <name type="scientific">Erpetoichthys calabaricus</name>
    <name type="common">Rope fish</name>
    <name type="synonym">Calamoichthys calabaricus</name>
    <dbReference type="NCBI Taxonomy" id="27687"/>
    <lineage>
        <taxon>Eukaryota</taxon>
        <taxon>Metazoa</taxon>
        <taxon>Chordata</taxon>
        <taxon>Craniata</taxon>
        <taxon>Vertebrata</taxon>
        <taxon>Euteleostomi</taxon>
        <taxon>Actinopterygii</taxon>
        <taxon>Polypteriformes</taxon>
        <taxon>Polypteridae</taxon>
        <taxon>Erpetoichthys</taxon>
    </lineage>
</organism>
<reference evidence="9" key="2">
    <citation type="submission" date="2025-08" db="UniProtKB">
        <authorList>
            <consortium name="Ensembl"/>
        </authorList>
    </citation>
    <scope>IDENTIFICATION</scope>
</reference>
<dbReference type="RefSeq" id="XP_028661809.1">
    <property type="nucleotide sequence ID" value="XM_028805976.2"/>
</dbReference>
<keyword evidence="7" id="KW-0732">Signal</keyword>